<comment type="caution">
    <text evidence="3">The sequence shown here is derived from an EMBL/GenBank/DDBJ whole genome shotgun (WGS) entry which is preliminary data.</text>
</comment>
<dbReference type="Proteomes" id="UP001150879">
    <property type="component" value="Unassembled WGS sequence"/>
</dbReference>
<evidence type="ECO:0000313" key="4">
    <source>
        <dbReference type="Proteomes" id="UP001150879"/>
    </source>
</evidence>
<dbReference type="PANTHER" id="PTHR47534:SF3">
    <property type="entry name" value="ALCOHOL DEHYDROGENASE-LIKE C-TERMINAL DOMAIN-CONTAINING PROTEIN"/>
    <property type="match status" value="1"/>
</dbReference>
<dbReference type="EMBL" id="JAPQKP010000005">
    <property type="protein sequence ID" value="KAJ5189428.1"/>
    <property type="molecule type" value="Genomic_DNA"/>
</dbReference>
<keyword evidence="2" id="KW-0472">Membrane</keyword>
<evidence type="ECO:0000256" key="1">
    <source>
        <dbReference type="ARBA" id="ARBA00023002"/>
    </source>
</evidence>
<evidence type="ECO:0000313" key="3">
    <source>
        <dbReference type="EMBL" id="KAJ5189428.1"/>
    </source>
</evidence>
<dbReference type="PANTHER" id="PTHR47534">
    <property type="entry name" value="YALI0E05731P"/>
    <property type="match status" value="1"/>
</dbReference>
<dbReference type="Pfam" id="PF00106">
    <property type="entry name" value="adh_short"/>
    <property type="match status" value="1"/>
</dbReference>
<feature type="transmembrane region" description="Helical" evidence="2">
    <location>
        <begin position="243"/>
        <end position="263"/>
    </location>
</feature>
<dbReference type="AlphaFoldDB" id="A0A9W9M5A0"/>
<dbReference type="InterPro" id="IPR002347">
    <property type="entry name" value="SDR_fam"/>
</dbReference>
<dbReference type="Gene3D" id="3.40.50.720">
    <property type="entry name" value="NAD(P)-binding Rossmann-like Domain"/>
    <property type="match status" value="1"/>
</dbReference>
<dbReference type="InterPro" id="IPR052228">
    <property type="entry name" value="Sec_Metab_Biosynth_Oxidored"/>
</dbReference>
<keyword evidence="4" id="KW-1185">Reference proteome</keyword>
<dbReference type="OrthoDB" id="2898509at2759"/>
<proteinExistence type="predicted"/>
<keyword evidence="2" id="KW-0812">Transmembrane</keyword>
<keyword evidence="1" id="KW-0560">Oxidoreductase</keyword>
<reference evidence="3" key="2">
    <citation type="journal article" date="2023" name="IMA Fungus">
        <title>Comparative genomic study of the Penicillium genus elucidates a diverse pangenome and 15 lateral gene transfer events.</title>
        <authorList>
            <person name="Petersen C."/>
            <person name="Sorensen T."/>
            <person name="Nielsen M.R."/>
            <person name="Sondergaard T.E."/>
            <person name="Sorensen J.L."/>
            <person name="Fitzpatrick D.A."/>
            <person name="Frisvad J.C."/>
            <person name="Nielsen K.L."/>
        </authorList>
    </citation>
    <scope>NUCLEOTIDE SEQUENCE</scope>
    <source>
        <strain evidence="3">IBT 16849</strain>
    </source>
</reference>
<gene>
    <name evidence="3" type="ORF">N7472_008442</name>
</gene>
<reference evidence="3" key="1">
    <citation type="submission" date="2022-11" db="EMBL/GenBank/DDBJ databases">
        <authorList>
            <person name="Petersen C."/>
        </authorList>
    </citation>
    <scope>NUCLEOTIDE SEQUENCE</scope>
    <source>
        <strain evidence="3">IBT 16849</strain>
    </source>
</reference>
<sequence>MVSLSDVQSSNAQIATTLPAGLVAVFVGATNGIGEAALKEFARSARSPRAYFIGRSQEAAARITAECRQLNPEGDFIFIKADLSLIRNVDVVCRELQSKESSINILFLSCGTIRSGEGGQDILASQEKDVTHDMRIDTSEGLHVMPAIQYYARTRLIANLLPNLKQATGLRRVVGVLAGSHEGPIDVTDFQAKKMSILKLRGHLVSMTDMALETLADQAPEVTFIQDYPGPVKSGLNREANTFLAWFIGFVLMIIGPLIYIPILESGERHLFFATSAKYPPRARSDAVEASSGVPLSEGVEVASGTDGKVGSGVYSIHWSGEHAGPKVVNLLAGLREQGVKQKVWQHTVGEFDRIMEPADV</sequence>
<organism evidence="3 4">
    <name type="scientific">Penicillium cf. griseofulvum</name>
    <dbReference type="NCBI Taxonomy" id="2972120"/>
    <lineage>
        <taxon>Eukaryota</taxon>
        <taxon>Fungi</taxon>
        <taxon>Dikarya</taxon>
        <taxon>Ascomycota</taxon>
        <taxon>Pezizomycotina</taxon>
        <taxon>Eurotiomycetes</taxon>
        <taxon>Eurotiomycetidae</taxon>
        <taxon>Eurotiales</taxon>
        <taxon>Aspergillaceae</taxon>
        <taxon>Penicillium</taxon>
    </lineage>
</organism>
<accession>A0A9W9M5A0</accession>
<dbReference type="GO" id="GO:0016491">
    <property type="term" value="F:oxidoreductase activity"/>
    <property type="evidence" value="ECO:0007669"/>
    <property type="project" value="UniProtKB-KW"/>
</dbReference>
<evidence type="ECO:0000256" key="2">
    <source>
        <dbReference type="SAM" id="Phobius"/>
    </source>
</evidence>
<keyword evidence="2" id="KW-1133">Transmembrane helix</keyword>
<dbReference type="SUPFAM" id="SSF51735">
    <property type="entry name" value="NAD(P)-binding Rossmann-fold domains"/>
    <property type="match status" value="1"/>
</dbReference>
<protein>
    <submittedName>
        <fullName evidence="3">Short-chain dehydrogenase/reductase SDR</fullName>
    </submittedName>
</protein>
<name>A0A9W9M5A0_9EURO</name>
<dbReference type="InterPro" id="IPR036291">
    <property type="entry name" value="NAD(P)-bd_dom_sf"/>
</dbReference>